<feature type="domain" description="Aminoacyl-tRNA synthetase class Ia" evidence="11">
    <location>
        <begin position="650"/>
        <end position="686"/>
    </location>
</feature>
<comment type="similarity">
    <text evidence="1 9 10">Belongs to the class-I aminoacyl-tRNA synthetase family.</text>
</comment>
<dbReference type="Gene3D" id="3.40.50.620">
    <property type="entry name" value="HUPs"/>
    <property type="match status" value="2"/>
</dbReference>
<accession>K6YFJ4</accession>
<dbReference type="FunFam" id="3.40.50.620:FF:000003">
    <property type="entry name" value="Leucine--tRNA ligase"/>
    <property type="match status" value="1"/>
</dbReference>
<dbReference type="NCBIfam" id="TIGR00396">
    <property type="entry name" value="leuS_bact"/>
    <property type="match status" value="1"/>
</dbReference>
<dbReference type="FunFam" id="1.10.730.10:FF:000003">
    <property type="entry name" value="Leucine--tRNA ligase"/>
    <property type="match status" value="1"/>
</dbReference>
<dbReference type="CDD" id="cd00812">
    <property type="entry name" value="LeuRS_core"/>
    <property type="match status" value="1"/>
</dbReference>
<dbReference type="InterPro" id="IPR001412">
    <property type="entry name" value="aa-tRNA-synth_I_CS"/>
</dbReference>
<dbReference type="Pfam" id="PF00133">
    <property type="entry name" value="tRNA-synt_1"/>
    <property type="match status" value="2"/>
</dbReference>
<comment type="catalytic activity">
    <reaction evidence="8 9">
        <text>tRNA(Leu) + L-leucine + ATP = L-leucyl-tRNA(Leu) + AMP + diphosphate</text>
        <dbReference type="Rhea" id="RHEA:11688"/>
        <dbReference type="Rhea" id="RHEA-COMP:9613"/>
        <dbReference type="Rhea" id="RHEA-COMP:9622"/>
        <dbReference type="ChEBI" id="CHEBI:30616"/>
        <dbReference type="ChEBI" id="CHEBI:33019"/>
        <dbReference type="ChEBI" id="CHEBI:57427"/>
        <dbReference type="ChEBI" id="CHEBI:78442"/>
        <dbReference type="ChEBI" id="CHEBI:78494"/>
        <dbReference type="ChEBI" id="CHEBI:456215"/>
        <dbReference type="EC" id="6.1.1.4"/>
    </reaction>
</comment>
<evidence type="ECO:0000256" key="5">
    <source>
        <dbReference type="ARBA" id="ARBA00022840"/>
    </source>
</evidence>
<evidence type="ECO:0000256" key="8">
    <source>
        <dbReference type="ARBA" id="ARBA00047469"/>
    </source>
</evidence>
<sequence>MTQQTVRVFLPAILFNTLSSRKLFLMAEKNYEPQKIEQEVQALWETNQTFKATEQEDKEKFYCLSMFPYPSGRLHMGHVRNYTIGDVVSRFQRMNGKNVLQPMGWDAFGLPAENAALNNNTAPAKWTYQNIDYMKNQLKLLGFGYDWDREVATCKKDYYRWEQWFFTRLYEKGLVYKKNSTVNWDPVDHTVLANEQVIDGRGWRSGALVEQKEIPQWFIKITDYAEELLSDLEQLEDWPEQVRAMQKNWIGRSEGVDITFNLSESAADISSFDVYTTRPDTLYGVTYVAVAAQHPLALHAALSRPVLAEFIESCKNTKVAEAELATMEKKGCDTGLFAIHPLTGEKVAVWVANFVLMGYGSGAVMSVPGHDQRDWEFAQKYSLPIKQVVQPAPDDNQECDLSVAAYTEKGLLVNSEQFNGLAFTEAFDGIAAKLEALGAGNKKVNYRLRDWGVSRQRYWGSPIPMLNLENGESVPVPVDQLPVVLPEDVQMNGVISPIKADPEWAKTEYNGQPALRETDTFDTFMESSWYYARYCSAQNQDAMLDPKQANYWLPVDQYVGGIEHAILHLLYSRFFHKLLRDEGLVNSDEPYKRLLCQGMVLADSFYREDESGKKEWFSPADVDTVKDEKGRITQAQLKADGKPVEHGGMTKMSKSKNNGIDPQHVIDLYGADTIRVFTMFAAPPEQTLEWVDSGVEGANRFIKRLWKLSQDVIDLGDVPVVDIKSLNGEQKNLRRAIHRTIAKVTDDVGRRQTFNTAVAAIMELLNNLQKAPQVTPQDNAVLREGVEAMVLLLNPIAPHMCHVLWHDLGHKNDIETAPWPKVDESALVEDEKLIIVQVNGKVRAKITVAADASQEQVQALGLAQENVQQFVENKTVRKVIYIAGKLLNIVAN</sequence>
<keyword evidence="6 9" id="KW-0648">Protein biosynthesis</keyword>
<dbReference type="AlphaFoldDB" id="K6YFJ4"/>
<keyword evidence="2 9" id="KW-0963">Cytoplasm</keyword>
<dbReference type="PRINTS" id="PR00985">
    <property type="entry name" value="TRNASYNTHLEU"/>
</dbReference>
<dbReference type="SUPFAM" id="SSF52374">
    <property type="entry name" value="Nucleotidylyl transferase"/>
    <property type="match status" value="1"/>
</dbReference>
<dbReference type="InterPro" id="IPR013155">
    <property type="entry name" value="M/V/L/I-tRNA-synth_anticd-bd"/>
</dbReference>
<dbReference type="GO" id="GO:0004823">
    <property type="term" value="F:leucine-tRNA ligase activity"/>
    <property type="evidence" value="ECO:0007669"/>
    <property type="project" value="UniProtKB-UniRule"/>
</dbReference>
<protein>
    <recommendedName>
        <fullName evidence="9">Leucine--tRNA ligase</fullName>
        <ecNumber evidence="9">6.1.1.4</ecNumber>
    </recommendedName>
    <alternativeName>
        <fullName evidence="9">Leucyl-tRNA synthetase</fullName>
        <shortName evidence="9">LeuRS</shortName>
    </alternativeName>
</protein>
<feature type="domain" description="Methionyl/Valyl/Leucyl/Isoleucyl-tRNA synthetase anticodon-binding" evidence="12">
    <location>
        <begin position="731"/>
        <end position="855"/>
    </location>
</feature>
<dbReference type="Gene3D" id="3.10.20.590">
    <property type="match status" value="1"/>
</dbReference>
<evidence type="ECO:0000256" key="4">
    <source>
        <dbReference type="ARBA" id="ARBA00022741"/>
    </source>
</evidence>
<feature type="binding site" evidence="9">
    <location>
        <position position="654"/>
    </location>
    <ligand>
        <name>ATP</name>
        <dbReference type="ChEBI" id="CHEBI:30616"/>
    </ligand>
</feature>
<keyword evidence="4 9" id="KW-0547">Nucleotide-binding</keyword>
<proteinExistence type="inferred from homology"/>
<dbReference type="GO" id="GO:0005829">
    <property type="term" value="C:cytosol"/>
    <property type="evidence" value="ECO:0007669"/>
    <property type="project" value="TreeGrafter"/>
</dbReference>
<dbReference type="Pfam" id="PF09334">
    <property type="entry name" value="tRNA-synt_1g"/>
    <property type="match status" value="1"/>
</dbReference>
<dbReference type="EMBL" id="BAER01000017">
    <property type="protein sequence ID" value="GAC31504.1"/>
    <property type="molecule type" value="Genomic_DNA"/>
</dbReference>
<dbReference type="SUPFAM" id="SSF50677">
    <property type="entry name" value="ValRS/IleRS/LeuRS editing domain"/>
    <property type="match status" value="1"/>
</dbReference>
<keyword evidence="7 9" id="KW-0030">Aminoacyl-tRNA synthetase</keyword>
<feature type="short sequence motif" description="'KMSKS' region" evidence="9">
    <location>
        <begin position="651"/>
        <end position="655"/>
    </location>
</feature>
<dbReference type="STRING" id="1129793.GPLA_0588"/>
<dbReference type="FunFam" id="3.90.740.10:FF:000012">
    <property type="entry name" value="Leucine--tRNA ligase"/>
    <property type="match status" value="1"/>
</dbReference>
<dbReference type="Gene3D" id="2.20.28.290">
    <property type="match status" value="1"/>
</dbReference>
<comment type="subcellular location">
    <subcellularLocation>
        <location evidence="9">Cytoplasm</location>
    </subcellularLocation>
</comment>
<dbReference type="GO" id="GO:0006429">
    <property type="term" value="P:leucyl-tRNA aminoacylation"/>
    <property type="evidence" value="ECO:0007669"/>
    <property type="project" value="UniProtKB-UniRule"/>
</dbReference>
<dbReference type="InterPro" id="IPR009008">
    <property type="entry name" value="Val/Leu/Ile-tRNA-synth_edit"/>
</dbReference>
<dbReference type="FunFam" id="2.20.28.290:FF:000001">
    <property type="entry name" value="Leucine--tRNA ligase"/>
    <property type="match status" value="1"/>
</dbReference>
<evidence type="ECO:0000256" key="1">
    <source>
        <dbReference type="ARBA" id="ARBA00005594"/>
    </source>
</evidence>
<evidence type="ECO:0000256" key="7">
    <source>
        <dbReference type="ARBA" id="ARBA00023146"/>
    </source>
</evidence>
<dbReference type="FunFam" id="3.40.50.620:FF:000124">
    <property type="entry name" value="Leucine--tRNA ligase"/>
    <property type="match status" value="1"/>
</dbReference>
<dbReference type="Gene3D" id="1.10.730.10">
    <property type="entry name" value="Isoleucyl-tRNA Synthetase, Domain 1"/>
    <property type="match status" value="2"/>
</dbReference>
<dbReference type="Pfam" id="PF08264">
    <property type="entry name" value="Anticodon_1"/>
    <property type="match status" value="1"/>
</dbReference>
<dbReference type="InterPro" id="IPR002302">
    <property type="entry name" value="Leu-tRNA-ligase"/>
</dbReference>
<dbReference type="InterPro" id="IPR015413">
    <property type="entry name" value="Methionyl/Leucyl_tRNA_Synth"/>
</dbReference>
<evidence type="ECO:0000256" key="3">
    <source>
        <dbReference type="ARBA" id="ARBA00022598"/>
    </source>
</evidence>
<comment type="caution">
    <text evidence="15">The sequence shown here is derived from an EMBL/GenBank/DDBJ whole genome shotgun (WGS) entry which is preliminary data.</text>
</comment>
<evidence type="ECO:0000256" key="10">
    <source>
        <dbReference type="RuleBase" id="RU363035"/>
    </source>
</evidence>
<evidence type="ECO:0000259" key="11">
    <source>
        <dbReference type="Pfam" id="PF00133"/>
    </source>
</evidence>
<dbReference type="InterPro" id="IPR002300">
    <property type="entry name" value="aa-tRNA-synth_Ia"/>
</dbReference>
<dbReference type="CDD" id="cd07958">
    <property type="entry name" value="Anticodon_Ia_Leu_BEm"/>
    <property type="match status" value="1"/>
</dbReference>
<evidence type="ECO:0000256" key="9">
    <source>
        <dbReference type="HAMAP-Rule" id="MF_00049"/>
    </source>
</evidence>
<feature type="domain" description="Aminoacyl-tRNA synthetase class Ia" evidence="11">
    <location>
        <begin position="448"/>
        <end position="603"/>
    </location>
</feature>
<dbReference type="HAMAP" id="MF_00049_B">
    <property type="entry name" value="Leu_tRNA_synth_B"/>
    <property type="match status" value="1"/>
</dbReference>
<dbReference type="InterPro" id="IPR014729">
    <property type="entry name" value="Rossmann-like_a/b/a_fold"/>
</dbReference>
<dbReference type="SUPFAM" id="SSF47323">
    <property type="entry name" value="Anticodon-binding domain of a subclass of class I aminoacyl-tRNA synthetases"/>
    <property type="match status" value="1"/>
</dbReference>
<dbReference type="PROSITE" id="PS00178">
    <property type="entry name" value="AA_TRNA_LIGASE_I"/>
    <property type="match status" value="1"/>
</dbReference>
<evidence type="ECO:0000256" key="6">
    <source>
        <dbReference type="ARBA" id="ARBA00022917"/>
    </source>
</evidence>
<evidence type="ECO:0000259" key="13">
    <source>
        <dbReference type="Pfam" id="PF09334"/>
    </source>
</evidence>
<reference evidence="16" key="1">
    <citation type="journal article" date="2014" name="Environ. Microbiol.">
        <title>Comparative genomics of the marine bacterial genus Glaciecola reveals the high degree of genomic diversity and genomic characteristic for cold adaptation.</title>
        <authorList>
            <person name="Qin Q.L."/>
            <person name="Xie B.B."/>
            <person name="Yu Y."/>
            <person name="Shu Y.L."/>
            <person name="Rong J.C."/>
            <person name="Zhang Y.J."/>
            <person name="Zhao D.L."/>
            <person name="Chen X.L."/>
            <person name="Zhang X.Y."/>
            <person name="Chen B."/>
            <person name="Zhou B.C."/>
            <person name="Zhang Y.Z."/>
        </authorList>
    </citation>
    <scope>NUCLEOTIDE SEQUENCE [LARGE SCALE GENOMIC DNA]</scope>
    <source>
        <strain evidence="16">LMG 21857</strain>
    </source>
</reference>
<evidence type="ECO:0000256" key="2">
    <source>
        <dbReference type="ARBA" id="ARBA00022490"/>
    </source>
</evidence>
<feature type="domain" description="Methionyl/Leucyl tRNA synthetase" evidence="13">
    <location>
        <begin position="65"/>
        <end position="197"/>
    </location>
</feature>
<gene>
    <name evidence="9 15" type="primary">leuS</name>
    <name evidence="15" type="ORF">GPLA_0588</name>
</gene>
<dbReference type="EC" id="6.1.1.4" evidence="9"/>
<organism evidence="15 16">
    <name type="scientific">Paraglaciecola polaris LMG 21857</name>
    <dbReference type="NCBI Taxonomy" id="1129793"/>
    <lineage>
        <taxon>Bacteria</taxon>
        <taxon>Pseudomonadati</taxon>
        <taxon>Pseudomonadota</taxon>
        <taxon>Gammaproteobacteria</taxon>
        <taxon>Alteromonadales</taxon>
        <taxon>Alteromonadaceae</taxon>
        <taxon>Paraglaciecola</taxon>
    </lineage>
</organism>
<name>K6YFJ4_9ALTE</name>
<evidence type="ECO:0000259" key="14">
    <source>
        <dbReference type="Pfam" id="PF13603"/>
    </source>
</evidence>
<dbReference type="Proteomes" id="UP000006322">
    <property type="component" value="Unassembled WGS sequence"/>
</dbReference>
<keyword evidence="5 9" id="KW-0067">ATP-binding</keyword>
<feature type="domain" description="Leucyl-tRNA synthetase editing" evidence="14">
    <location>
        <begin position="247"/>
        <end position="435"/>
    </location>
</feature>
<dbReference type="Pfam" id="PF13603">
    <property type="entry name" value="tRNA-synt_1_2"/>
    <property type="match status" value="1"/>
</dbReference>
<dbReference type="GO" id="GO:0002161">
    <property type="term" value="F:aminoacyl-tRNA deacylase activity"/>
    <property type="evidence" value="ECO:0007669"/>
    <property type="project" value="InterPro"/>
</dbReference>
<dbReference type="FunFam" id="3.10.20.590:FF:000001">
    <property type="entry name" value="Leucine--tRNA ligase"/>
    <property type="match status" value="1"/>
</dbReference>
<dbReference type="InterPro" id="IPR025709">
    <property type="entry name" value="Leu_tRNA-synth_edit"/>
</dbReference>
<keyword evidence="16" id="KW-1185">Reference proteome</keyword>
<dbReference type="GO" id="GO:0005524">
    <property type="term" value="F:ATP binding"/>
    <property type="evidence" value="ECO:0007669"/>
    <property type="project" value="UniProtKB-UniRule"/>
</dbReference>
<dbReference type="PANTHER" id="PTHR43740">
    <property type="entry name" value="LEUCYL-TRNA SYNTHETASE"/>
    <property type="match status" value="1"/>
</dbReference>
<dbReference type="PANTHER" id="PTHR43740:SF2">
    <property type="entry name" value="LEUCINE--TRNA LIGASE, MITOCHONDRIAL"/>
    <property type="match status" value="1"/>
</dbReference>
<feature type="short sequence motif" description="'HIGH' region" evidence="9">
    <location>
        <begin position="68"/>
        <end position="78"/>
    </location>
</feature>
<evidence type="ECO:0000313" key="15">
    <source>
        <dbReference type="EMBL" id="GAC31504.1"/>
    </source>
</evidence>
<keyword evidence="3 9" id="KW-0436">Ligase</keyword>
<dbReference type="InterPro" id="IPR009080">
    <property type="entry name" value="tRNAsynth_Ia_anticodon-bd"/>
</dbReference>
<evidence type="ECO:0000313" key="16">
    <source>
        <dbReference type="Proteomes" id="UP000006322"/>
    </source>
</evidence>
<evidence type="ECO:0000259" key="12">
    <source>
        <dbReference type="Pfam" id="PF08264"/>
    </source>
</evidence>